<name>A0ABW4DF21_9BACL</name>
<dbReference type="Proteomes" id="UP001597340">
    <property type="component" value="Unassembled WGS sequence"/>
</dbReference>
<dbReference type="RefSeq" id="WP_229526489.1">
    <property type="nucleotide sequence ID" value="NZ_JAFFQR010000112.1"/>
</dbReference>
<comment type="caution">
    <text evidence="1">The sequence shown here is derived from an EMBL/GenBank/DDBJ whole genome shotgun (WGS) entry which is preliminary data.</text>
</comment>
<evidence type="ECO:0000313" key="1">
    <source>
        <dbReference type="EMBL" id="MFD1463265.1"/>
    </source>
</evidence>
<sequence>MWWRRKKPVMAKNLTGLSVLTDEHLECLAESYLQQEFGDIKLKEQIPFSVYLEVQRKIKWEV</sequence>
<proteinExistence type="predicted"/>
<evidence type="ECO:0000313" key="2">
    <source>
        <dbReference type="Proteomes" id="UP001597340"/>
    </source>
</evidence>
<accession>A0ABW4DF21</accession>
<organism evidence="1 2">
    <name type="scientific">Paenibacillus farraposensis</name>
    <dbReference type="NCBI Taxonomy" id="2807095"/>
    <lineage>
        <taxon>Bacteria</taxon>
        <taxon>Bacillati</taxon>
        <taxon>Bacillota</taxon>
        <taxon>Bacilli</taxon>
        <taxon>Bacillales</taxon>
        <taxon>Paenibacillaceae</taxon>
        <taxon>Paenibacillus</taxon>
    </lineage>
</organism>
<protein>
    <submittedName>
        <fullName evidence="1">Uncharacterized protein</fullName>
    </submittedName>
</protein>
<gene>
    <name evidence="1" type="ORF">ACFQ5D_18120</name>
</gene>
<keyword evidence="2" id="KW-1185">Reference proteome</keyword>
<dbReference type="EMBL" id="JBHTNZ010000029">
    <property type="protein sequence ID" value="MFD1463265.1"/>
    <property type="molecule type" value="Genomic_DNA"/>
</dbReference>
<reference evidence="2" key="1">
    <citation type="journal article" date="2019" name="Int. J. Syst. Evol. Microbiol.">
        <title>The Global Catalogue of Microorganisms (GCM) 10K type strain sequencing project: providing services to taxonomists for standard genome sequencing and annotation.</title>
        <authorList>
            <consortium name="The Broad Institute Genomics Platform"/>
            <consortium name="The Broad Institute Genome Sequencing Center for Infectious Disease"/>
            <person name="Wu L."/>
            <person name="Ma J."/>
        </authorList>
    </citation>
    <scope>NUCLEOTIDE SEQUENCE [LARGE SCALE GENOMIC DNA]</scope>
    <source>
        <strain evidence="2">CCM 9147</strain>
    </source>
</reference>